<dbReference type="GO" id="GO:0007219">
    <property type="term" value="P:Notch signaling pathway"/>
    <property type="evidence" value="ECO:0007669"/>
    <property type="project" value="TreeGrafter"/>
</dbReference>
<dbReference type="GO" id="GO:0046872">
    <property type="term" value="F:metal ion binding"/>
    <property type="evidence" value="ECO:0007669"/>
    <property type="project" value="UniProtKB-KW"/>
</dbReference>
<dbReference type="InterPro" id="IPR051489">
    <property type="entry name" value="ADAM_Metalloproteinase"/>
</dbReference>
<gene>
    <name evidence="9" type="primary">ADAM10</name>
</gene>
<dbReference type="GO" id="GO:0004222">
    <property type="term" value="F:metalloendopeptidase activity"/>
    <property type="evidence" value="ECO:0007669"/>
    <property type="project" value="InterPro"/>
</dbReference>
<dbReference type="AlphaFoldDB" id="T2MJ41"/>
<organism evidence="9">
    <name type="scientific">Hydra vulgaris</name>
    <name type="common">Hydra</name>
    <name type="synonym">Hydra attenuata</name>
    <dbReference type="NCBI Taxonomy" id="6087"/>
    <lineage>
        <taxon>Eukaryota</taxon>
        <taxon>Metazoa</taxon>
        <taxon>Cnidaria</taxon>
        <taxon>Hydrozoa</taxon>
        <taxon>Hydroidolina</taxon>
        <taxon>Anthoathecata</taxon>
        <taxon>Aplanulata</taxon>
        <taxon>Hydridae</taxon>
        <taxon>Hydra</taxon>
    </lineage>
</organism>
<evidence type="ECO:0000313" key="9">
    <source>
        <dbReference type="EMBL" id="CDG72129.1"/>
    </source>
</evidence>
<dbReference type="MEROPS" id="M12.210"/>
<protein>
    <recommendedName>
        <fullName evidence="2">ADAM10 endopeptidase</fullName>
        <ecNumber evidence="2">3.4.24.81</ecNumber>
    </recommendedName>
</protein>
<evidence type="ECO:0000256" key="6">
    <source>
        <dbReference type="SAM" id="Phobius"/>
    </source>
</evidence>
<keyword evidence="6" id="KW-1133">Transmembrane helix</keyword>
<feature type="domain" description="Peptidase M12B" evidence="8">
    <location>
        <begin position="217"/>
        <end position="454"/>
    </location>
</feature>
<sequence length="777" mass="86591">MKKYLIIYILIVYFFIYIDAGIKSSRNQLSDSILHYEPLVYNKEILHDSHSRVRRSLDPNEELHLNFNAHFREFKLRLRRDTSLFTDDVSFDSSTGFHPKNFYSGYLLGYPDSLVHGFIHDDIFEGRIHDGKGEEFHIESAKLYKNLDAEEVHSVIYNVKDIKLSTPFKCGGIIAQPIKNIEPNFTDWNSKNYLIFNGEKDNVHHRQKRAVYNPKLTECRMLLRADWTYVKNYAKSDQQAMNYMATHLASVSKIYSSTDFNKDNKPDGITLKIQKIGIISKDGCTSSSTDPKCQFADERIGVEKFLDIASLENHDEYCLSYVFAYREFADGVLGLAWIGDSSGAGGICDKYQSINSAMKSLNSGILTNLNYGKTVAPKVTEITLAHEIGHNFGSQHDPATTGDCSPGGSDGNFIMFPRATSGSEKNNFEFSTCSKNYIWSVLSSKSSICFKESGAPICGNRVVEAGEECDCGYRGDDSCNNDTCCEPSDGKTGCKFSIKANSASSGPKCSPSLGICCDPNTCRPYSTLAKVLCLQQTDCAENSYCLSTNYTCPTPQPAPNFKLCNSNTRVCLNGDCTGSLCLVEPINKNECQCSKDGELCDICCQSKNDTSTCKSLSQGSSKKQLPPGSACNQYSGYCDFLNKCRKVDADGPLSRLKQMIFSLKTYNTILDWIKTYWWACVLIGLGLILFMAGFIACCSVHTPSSNPNKPPARQMTLPRSLSLRRSQPSAPPADRSQARHRGPNNDDSLPGYNTAVRDTNRPPQYRPPRYNDSVEMM</sequence>
<evidence type="ECO:0000259" key="7">
    <source>
        <dbReference type="PROSITE" id="PS50214"/>
    </source>
</evidence>
<comment type="caution">
    <text evidence="4">Lacks conserved residue(s) required for the propagation of feature annotation.</text>
</comment>
<dbReference type="PROSITE" id="PS50215">
    <property type="entry name" value="ADAM_MEPRO"/>
    <property type="match status" value="1"/>
</dbReference>
<dbReference type="InterPro" id="IPR036436">
    <property type="entry name" value="Disintegrin_dom_sf"/>
</dbReference>
<dbReference type="SUPFAM" id="SSF55486">
    <property type="entry name" value="Metalloproteases ('zincins'), catalytic domain"/>
    <property type="match status" value="1"/>
</dbReference>
<proteinExistence type="evidence at transcript level"/>
<evidence type="ECO:0000256" key="1">
    <source>
        <dbReference type="ARBA" id="ARBA00001809"/>
    </source>
</evidence>
<dbReference type="SMART" id="SM00050">
    <property type="entry name" value="DISIN"/>
    <property type="match status" value="1"/>
</dbReference>
<dbReference type="InterPro" id="IPR001590">
    <property type="entry name" value="Peptidase_M12B"/>
</dbReference>
<dbReference type="Gene3D" id="4.10.70.10">
    <property type="entry name" value="Disintegrin domain"/>
    <property type="match status" value="1"/>
</dbReference>
<keyword evidence="3" id="KW-0165">Cleavage on pair of basic residues</keyword>
<feature type="transmembrane region" description="Helical" evidence="6">
    <location>
        <begin position="676"/>
        <end position="700"/>
    </location>
</feature>
<dbReference type="EMBL" id="HAAD01005897">
    <property type="protein sequence ID" value="CDG72129.1"/>
    <property type="molecule type" value="mRNA"/>
</dbReference>
<evidence type="ECO:0000256" key="5">
    <source>
        <dbReference type="SAM" id="MobiDB-lite"/>
    </source>
</evidence>
<evidence type="ECO:0000259" key="8">
    <source>
        <dbReference type="PROSITE" id="PS50215"/>
    </source>
</evidence>
<feature type="region of interest" description="Disordered" evidence="5">
    <location>
        <begin position="704"/>
        <end position="777"/>
    </location>
</feature>
<dbReference type="InterPro" id="IPR001762">
    <property type="entry name" value="Disintegrin_dom"/>
</dbReference>
<feature type="binding site" evidence="4">
    <location>
        <position position="386"/>
    </location>
    <ligand>
        <name>Zn(2+)</name>
        <dbReference type="ChEBI" id="CHEBI:29105"/>
        <note>catalytic</note>
    </ligand>
</feature>
<comment type="catalytic activity">
    <reaction evidence="1">
        <text>Endopeptidase of broad specificity.</text>
        <dbReference type="EC" id="3.4.24.81"/>
    </reaction>
</comment>
<dbReference type="PROSITE" id="PS50214">
    <property type="entry name" value="DISINTEGRIN_2"/>
    <property type="match status" value="1"/>
</dbReference>
<dbReference type="GO" id="GO:0007229">
    <property type="term" value="P:integrin-mediated signaling pathway"/>
    <property type="evidence" value="ECO:0007669"/>
    <property type="project" value="UniProtKB-KW"/>
</dbReference>
<feature type="active site" evidence="4">
    <location>
        <position position="387"/>
    </location>
</feature>
<dbReference type="Gene3D" id="3.40.390.10">
    <property type="entry name" value="Collagenase (Catalytic Domain)"/>
    <property type="match status" value="1"/>
</dbReference>
<reference evidence="9" key="1">
    <citation type="journal article" date="2013" name="Genome Biol. Evol.">
        <title>Punctuated emergences of genetic and phenotypic innovations in eumetazoan, bilaterian, euteleostome, and hominidae ancestors.</title>
        <authorList>
            <person name="Wenger Y."/>
            <person name="Galliot B."/>
        </authorList>
    </citation>
    <scope>NUCLEOTIDE SEQUENCE</scope>
    <source>
        <tissue evidence="9">Whole animals</tissue>
    </source>
</reference>
<feature type="binding site" evidence="4">
    <location>
        <position position="396"/>
    </location>
    <ligand>
        <name>Zn(2+)</name>
        <dbReference type="ChEBI" id="CHEBI:29105"/>
        <note>catalytic</note>
    </ligand>
</feature>
<keyword evidence="4" id="KW-0479">Metal-binding</keyword>
<evidence type="ECO:0000256" key="2">
    <source>
        <dbReference type="ARBA" id="ARBA00012332"/>
    </source>
</evidence>
<feature type="compositionally biased region" description="Low complexity" evidence="5">
    <location>
        <begin position="761"/>
        <end position="770"/>
    </location>
</feature>
<dbReference type="GO" id="GO:0005886">
    <property type="term" value="C:plasma membrane"/>
    <property type="evidence" value="ECO:0007669"/>
    <property type="project" value="TreeGrafter"/>
</dbReference>
<dbReference type="OrthoDB" id="2149267at2759"/>
<feature type="compositionally biased region" description="Low complexity" evidence="5">
    <location>
        <begin position="717"/>
        <end position="728"/>
    </location>
</feature>
<name>T2MJ41_HYDVU</name>
<dbReference type="GO" id="GO:0006509">
    <property type="term" value="P:membrane protein ectodomain proteolysis"/>
    <property type="evidence" value="ECO:0007669"/>
    <property type="project" value="TreeGrafter"/>
</dbReference>
<keyword evidence="6" id="KW-0812">Transmembrane</keyword>
<dbReference type="Pfam" id="PF13574">
    <property type="entry name" value="Reprolysin_2"/>
    <property type="match status" value="1"/>
</dbReference>
<dbReference type="PANTHER" id="PTHR45702">
    <property type="entry name" value="ADAM10/ADAM17 METALLOPEPTIDASE FAMILY MEMBER"/>
    <property type="match status" value="1"/>
</dbReference>
<dbReference type="Pfam" id="PF21299">
    <property type="entry name" value="ADAM10_Cys-rich"/>
    <property type="match status" value="1"/>
</dbReference>
<dbReference type="PANTHER" id="PTHR45702:SF2">
    <property type="entry name" value="KUZBANIAN, ISOFORM A"/>
    <property type="match status" value="1"/>
</dbReference>
<dbReference type="InterPro" id="IPR024079">
    <property type="entry name" value="MetalloPept_cat_dom_sf"/>
</dbReference>
<dbReference type="InterPro" id="IPR049038">
    <property type="entry name" value="ADAM10_Cys-rich"/>
</dbReference>
<evidence type="ECO:0000256" key="4">
    <source>
        <dbReference type="PROSITE-ProRule" id="PRU00276"/>
    </source>
</evidence>
<feature type="binding site" evidence="4">
    <location>
        <position position="390"/>
    </location>
    <ligand>
        <name>Zn(2+)</name>
        <dbReference type="ChEBI" id="CHEBI:29105"/>
        <note>catalytic</note>
    </ligand>
</feature>
<evidence type="ECO:0000256" key="3">
    <source>
        <dbReference type="ARBA" id="ARBA00022685"/>
    </source>
</evidence>
<keyword evidence="9" id="KW-0401">Integrin</keyword>
<feature type="domain" description="Disintegrin" evidence="7">
    <location>
        <begin position="455"/>
        <end position="560"/>
    </location>
</feature>
<keyword evidence="4" id="KW-0862">Zinc</keyword>
<keyword evidence="6" id="KW-0472">Membrane</keyword>
<dbReference type="EC" id="3.4.24.81" evidence="2"/>
<accession>T2MJ41</accession>